<dbReference type="Gene3D" id="3.90.550.10">
    <property type="entry name" value="Spore Coat Polysaccharide Biosynthesis Protein SpsA, Chain A"/>
    <property type="match status" value="1"/>
</dbReference>
<comment type="caution">
    <text evidence="2">The sequence shown here is derived from an EMBL/GenBank/DDBJ whole genome shotgun (WGS) entry which is preliminary data.</text>
</comment>
<evidence type="ECO:0000313" key="3">
    <source>
        <dbReference type="Proteomes" id="UP000176628"/>
    </source>
</evidence>
<reference evidence="2 3" key="1">
    <citation type="journal article" date="2016" name="Nat. Commun.">
        <title>Thousands of microbial genomes shed light on interconnected biogeochemical processes in an aquifer system.</title>
        <authorList>
            <person name="Anantharaman K."/>
            <person name="Brown C.T."/>
            <person name="Hug L.A."/>
            <person name="Sharon I."/>
            <person name="Castelle C.J."/>
            <person name="Probst A.J."/>
            <person name="Thomas B.C."/>
            <person name="Singh A."/>
            <person name="Wilkins M.J."/>
            <person name="Karaoz U."/>
            <person name="Brodie E.L."/>
            <person name="Williams K.H."/>
            <person name="Hubbard S.S."/>
            <person name="Banfield J.F."/>
        </authorList>
    </citation>
    <scope>NUCLEOTIDE SEQUENCE [LARGE SCALE GENOMIC DNA]</scope>
</reference>
<dbReference type="SUPFAM" id="SSF53448">
    <property type="entry name" value="Nucleotide-diphospho-sugar transferases"/>
    <property type="match status" value="1"/>
</dbReference>
<dbReference type="PANTHER" id="PTHR22572">
    <property type="entry name" value="SUGAR-1-PHOSPHATE GUANYL TRANSFERASE"/>
    <property type="match status" value="1"/>
</dbReference>
<dbReference type="Proteomes" id="UP000176628">
    <property type="component" value="Unassembled WGS sequence"/>
</dbReference>
<accession>A0A1F5G569</accession>
<name>A0A1F5G569_9BACT</name>
<dbReference type="InterPro" id="IPR005835">
    <property type="entry name" value="NTP_transferase_dom"/>
</dbReference>
<proteinExistence type="predicted"/>
<protein>
    <recommendedName>
        <fullName evidence="1">Nucleotidyl transferase domain-containing protein</fullName>
    </recommendedName>
</protein>
<dbReference type="CDD" id="cd04181">
    <property type="entry name" value="NTP_transferase"/>
    <property type="match status" value="1"/>
</dbReference>
<evidence type="ECO:0000313" key="2">
    <source>
        <dbReference type="EMBL" id="OGD86954.1"/>
    </source>
</evidence>
<feature type="domain" description="Nucleotidyl transferase" evidence="1">
    <location>
        <begin position="2"/>
        <end position="226"/>
    </location>
</feature>
<organism evidence="2 3">
    <name type="scientific">Candidatus Curtissbacteria bacterium RBG_16_39_7</name>
    <dbReference type="NCBI Taxonomy" id="1797707"/>
    <lineage>
        <taxon>Bacteria</taxon>
        <taxon>Candidatus Curtissiibacteriota</taxon>
    </lineage>
</organism>
<dbReference type="InterPro" id="IPR050486">
    <property type="entry name" value="Mannose-1P_guanyltransferase"/>
</dbReference>
<dbReference type="EMBL" id="MFAV01000001">
    <property type="protein sequence ID" value="OGD86954.1"/>
    <property type="molecule type" value="Genomic_DNA"/>
</dbReference>
<evidence type="ECO:0000259" key="1">
    <source>
        <dbReference type="Pfam" id="PF00483"/>
    </source>
</evidence>
<dbReference type="AlphaFoldDB" id="A0A1F5G569"/>
<gene>
    <name evidence="2" type="ORF">A2Z23_01695</name>
</gene>
<dbReference type="InterPro" id="IPR029044">
    <property type="entry name" value="Nucleotide-diphossugar_trans"/>
</dbReference>
<dbReference type="Pfam" id="PF00483">
    <property type="entry name" value="NTP_transferase"/>
    <property type="match status" value="1"/>
</dbReference>
<sequence length="245" mass="28638">MKAVILAAGQGERLRPLTKNIPKVMLPIGKYPLLEYNIRLLKKYGFDEIAINLFWHGVAIRKYFKDGKKWDVKIHYSEEKEILGTAGGTKKAAKLLELKTNDPLLIYYGDNLTNLNLKEFLSFHQSKKADLTMAVIKREDPLHSGILEFDRKGRIKRFLEKPTTKKLFSHWISGAIYLLNPKILEFIPQKKFFDFGRDFIPKLLELEKRVFAYKLTPEDFLLWVDTEEEYTMVKKIVSKGMVRLQ</sequence>